<comment type="caution">
    <text evidence="1">The sequence shown here is derived from an EMBL/GenBank/DDBJ whole genome shotgun (WGS) entry which is preliminary data.</text>
</comment>
<evidence type="ECO:0000313" key="2">
    <source>
        <dbReference type="Proteomes" id="UP001151760"/>
    </source>
</evidence>
<dbReference type="Proteomes" id="UP001151760">
    <property type="component" value="Unassembled WGS sequence"/>
</dbReference>
<organism evidence="1 2">
    <name type="scientific">Tanacetum coccineum</name>
    <dbReference type="NCBI Taxonomy" id="301880"/>
    <lineage>
        <taxon>Eukaryota</taxon>
        <taxon>Viridiplantae</taxon>
        <taxon>Streptophyta</taxon>
        <taxon>Embryophyta</taxon>
        <taxon>Tracheophyta</taxon>
        <taxon>Spermatophyta</taxon>
        <taxon>Magnoliopsida</taxon>
        <taxon>eudicotyledons</taxon>
        <taxon>Gunneridae</taxon>
        <taxon>Pentapetalae</taxon>
        <taxon>asterids</taxon>
        <taxon>campanulids</taxon>
        <taxon>Asterales</taxon>
        <taxon>Asteraceae</taxon>
        <taxon>Asteroideae</taxon>
        <taxon>Anthemideae</taxon>
        <taxon>Anthemidinae</taxon>
        <taxon>Tanacetum</taxon>
    </lineage>
</organism>
<protein>
    <submittedName>
        <fullName evidence="1">Uncharacterized protein</fullName>
    </submittedName>
</protein>
<evidence type="ECO:0000313" key="1">
    <source>
        <dbReference type="EMBL" id="GJU00862.1"/>
    </source>
</evidence>
<sequence>MAKRAQPVLYDADTLLHPTHHPVSIWDSEEVLVYQVVSMKKMNEKPGHVRPENGFYEKLNALKFVPQQELSREQAYWLPANEIASNASNPATPVTPFVHNRPPPSQVLFHLQKVNAVFHQFEGIINERTTQKPLYVSEWCFDYAKQFVEQQLIFAHCATSDIVVPLVRIGLCEDLDLHADEEHTKVLELEGKMTLSGFRCSDQHHEGVECRFSMKKPNIAPESRKPMPKSHTRNHRILPNKSVNARRAADHNRKLNVVDHNQFVIRSLKTAWRPTGKVVGSVKPQWKPTGRHFALYDHCPLTRSKGRTVADSIAERLTRPTAYKFKTDCSIIPVWVF</sequence>
<accession>A0ABQ5IKY0</accession>
<gene>
    <name evidence="1" type="ORF">Tco_1111200</name>
</gene>
<name>A0ABQ5IKY0_9ASTR</name>
<proteinExistence type="predicted"/>
<reference evidence="1" key="1">
    <citation type="journal article" date="2022" name="Int. J. Mol. Sci.">
        <title>Draft Genome of Tanacetum Coccineum: Genomic Comparison of Closely Related Tanacetum-Family Plants.</title>
        <authorList>
            <person name="Yamashiro T."/>
            <person name="Shiraishi A."/>
            <person name="Nakayama K."/>
            <person name="Satake H."/>
        </authorList>
    </citation>
    <scope>NUCLEOTIDE SEQUENCE</scope>
</reference>
<dbReference type="EMBL" id="BQNB010020906">
    <property type="protein sequence ID" value="GJU00862.1"/>
    <property type="molecule type" value="Genomic_DNA"/>
</dbReference>
<reference evidence="1" key="2">
    <citation type="submission" date="2022-01" db="EMBL/GenBank/DDBJ databases">
        <authorList>
            <person name="Yamashiro T."/>
            <person name="Shiraishi A."/>
            <person name="Satake H."/>
            <person name="Nakayama K."/>
        </authorList>
    </citation>
    <scope>NUCLEOTIDE SEQUENCE</scope>
</reference>
<keyword evidence="2" id="KW-1185">Reference proteome</keyword>